<dbReference type="InterPro" id="IPR036318">
    <property type="entry name" value="FAD-bd_PCMH-like_sf"/>
</dbReference>
<evidence type="ECO:0000256" key="3">
    <source>
        <dbReference type="ARBA" id="ARBA00022475"/>
    </source>
</evidence>
<dbReference type="RefSeq" id="WP_143871908.1">
    <property type="nucleotide sequence ID" value="NZ_CP041660.1"/>
</dbReference>
<evidence type="ECO:0000256" key="1">
    <source>
        <dbReference type="ARBA" id="ARBA00004429"/>
    </source>
</evidence>
<evidence type="ECO:0000256" key="4">
    <source>
        <dbReference type="ARBA" id="ARBA00022519"/>
    </source>
</evidence>
<dbReference type="InterPro" id="IPR016169">
    <property type="entry name" value="FAD-bd_PCMH_sub2"/>
</dbReference>
<dbReference type="Pfam" id="PF03471">
    <property type="entry name" value="CorC_HlyC"/>
    <property type="match status" value="1"/>
</dbReference>
<evidence type="ECO:0000256" key="2">
    <source>
        <dbReference type="ARBA" id="ARBA00022448"/>
    </source>
</evidence>
<feature type="transmembrane region" description="Helical" evidence="15">
    <location>
        <begin position="131"/>
        <end position="153"/>
    </location>
</feature>
<evidence type="ECO:0000259" key="16">
    <source>
        <dbReference type="PROSITE" id="PS51371"/>
    </source>
</evidence>
<gene>
    <name evidence="18" type="ORF">ABS311_09110</name>
</gene>
<dbReference type="CDD" id="cd04590">
    <property type="entry name" value="CBS_pair_CorC_HlyC_assoc"/>
    <property type="match status" value="1"/>
</dbReference>
<comment type="caution">
    <text evidence="18">The sequence shown here is derived from an EMBL/GenBank/DDBJ whole genome shotgun (WGS) entry which is preliminary data.</text>
</comment>
<feature type="transmembrane region" description="Helical" evidence="15">
    <location>
        <begin position="95"/>
        <end position="119"/>
    </location>
</feature>
<comment type="similarity">
    <text evidence="11">Belongs to the UPF0053 family. PaeA subfamily.</text>
</comment>
<evidence type="ECO:0000256" key="11">
    <source>
        <dbReference type="ARBA" id="ARBA00038280"/>
    </source>
</evidence>
<feature type="domain" description="CNNM transmembrane" evidence="17">
    <location>
        <begin position="1"/>
        <end position="196"/>
    </location>
</feature>
<dbReference type="Gene3D" id="3.30.465.10">
    <property type="match status" value="1"/>
</dbReference>
<evidence type="ECO:0000313" key="18">
    <source>
        <dbReference type="EMBL" id="MER2492039.1"/>
    </source>
</evidence>
<feature type="domain" description="CBS" evidence="16">
    <location>
        <begin position="215"/>
        <end position="275"/>
    </location>
</feature>
<keyword evidence="6" id="KW-0677">Repeat</keyword>
<dbReference type="SMART" id="SM01091">
    <property type="entry name" value="CorC_HlyC"/>
    <property type="match status" value="1"/>
</dbReference>
<keyword evidence="2" id="KW-0813">Transport</keyword>
<keyword evidence="5 14" id="KW-0812">Transmembrane</keyword>
<dbReference type="Pfam" id="PF00571">
    <property type="entry name" value="CBS"/>
    <property type="match status" value="2"/>
</dbReference>
<accession>A0ABV1RGI0</accession>
<comment type="subcellular location">
    <subcellularLocation>
        <location evidence="1">Cell inner membrane</location>
        <topology evidence="1">Multi-pass membrane protein</topology>
    </subcellularLocation>
</comment>
<protein>
    <recommendedName>
        <fullName evidence="12">Polyamine export protein</fullName>
    </recommendedName>
</protein>
<dbReference type="InterPro" id="IPR044751">
    <property type="entry name" value="Ion_transp-like_CBS"/>
</dbReference>
<evidence type="ECO:0000256" key="15">
    <source>
        <dbReference type="SAM" id="Phobius"/>
    </source>
</evidence>
<dbReference type="SMART" id="SM00116">
    <property type="entry name" value="CBS"/>
    <property type="match status" value="2"/>
</dbReference>
<dbReference type="PANTHER" id="PTHR22777">
    <property type="entry name" value="HEMOLYSIN-RELATED"/>
    <property type="match status" value="1"/>
</dbReference>
<proteinExistence type="inferred from homology"/>
<dbReference type="Proteomes" id="UP001467690">
    <property type="component" value="Unassembled WGS sequence"/>
</dbReference>
<comment type="function">
    <text evidence="10">Involved in cadaverine and putrescine tolerance in stationary phase. May facilitate the efflux of both cadaverine and putrescine from the cytoplasm, reducing potentially toxic levels under certain stress conditions.</text>
</comment>
<dbReference type="SUPFAM" id="SSF54631">
    <property type="entry name" value="CBS-domain pair"/>
    <property type="match status" value="1"/>
</dbReference>
<dbReference type="PROSITE" id="PS51371">
    <property type="entry name" value="CBS"/>
    <property type="match status" value="2"/>
</dbReference>
<evidence type="ECO:0000256" key="13">
    <source>
        <dbReference type="PROSITE-ProRule" id="PRU00703"/>
    </source>
</evidence>
<feature type="transmembrane region" description="Helical" evidence="15">
    <location>
        <begin position="55"/>
        <end position="75"/>
    </location>
</feature>
<dbReference type="Pfam" id="PF01595">
    <property type="entry name" value="CNNM"/>
    <property type="match status" value="1"/>
</dbReference>
<evidence type="ECO:0000256" key="8">
    <source>
        <dbReference type="ARBA" id="ARBA00023122"/>
    </source>
</evidence>
<dbReference type="EMBL" id="JBELOE010000185">
    <property type="protein sequence ID" value="MER2492039.1"/>
    <property type="molecule type" value="Genomic_DNA"/>
</dbReference>
<evidence type="ECO:0000256" key="12">
    <source>
        <dbReference type="ARBA" id="ARBA00039818"/>
    </source>
</evidence>
<evidence type="ECO:0000256" key="7">
    <source>
        <dbReference type="ARBA" id="ARBA00022989"/>
    </source>
</evidence>
<dbReference type="InterPro" id="IPR002550">
    <property type="entry name" value="CNNM"/>
</dbReference>
<dbReference type="PANTHER" id="PTHR22777:SF16">
    <property type="entry name" value="POLYAMINE EXPORT PROTEIN"/>
    <property type="match status" value="1"/>
</dbReference>
<dbReference type="Gene3D" id="3.10.580.10">
    <property type="entry name" value="CBS-domain"/>
    <property type="match status" value="1"/>
</dbReference>
<evidence type="ECO:0000259" key="17">
    <source>
        <dbReference type="PROSITE" id="PS51846"/>
    </source>
</evidence>
<reference evidence="18 19" key="1">
    <citation type="submission" date="2024-06" db="EMBL/GenBank/DDBJ databases">
        <authorList>
            <person name="Chen R.Y."/>
        </authorList>
    </citation>
    <scope>NUCLEOTIDE SEQUENCE [LARGE SCALE GENOMIC DNA]</scope>
    <source>
        <strain evidence="18 19">D2</strain>
    </source>
</reference>
<keyword evidence="7 14" id="KW-1133">Transmembrane helix</keyword>
<keyword evidence="9 14" id="KW-0472">Membrane</keyword>
<sequence length="425" mass="47274">MTDLISIFLLIIISAVFAMSEIAMAAARKIKLQVKADEGSHKALAVLKLQENPGAFFAMIQIALNAIAILGGILGEAALTPYISGFVAYVYDGEYLQTISFVLSFIVLTALFILFADLLPKRIAMIMPENVAVLLVTPMRWVTVALTPFVVIFNSLTNLILRVFKLPTEREEIVTTEDIVATMEAGAEHGSLQQQEYQLIENVFELESRTLSSVMTPRDQIVYFDLAASSEEITKQIVENPHNHFLVCDNTLDKLVGIVDCKDIFRAMLKGDGAKILTSMVDKDVFYLPETLTLSDALNAFKVASQPCAIVVNEYGFIVGLVTVKDLLSSFMGQLITPLDESLIIKRDSHSWLIDGLTPVNDVARELNILAFPDKNQYETIAGFILYKLKKLPKKTDYVCFSGYKFEVIDVQNVRIEQLLVTLIN</sequence>
<organism evidence="18 19">
    <name type="scientific">Catenovulum sediminis</name>
    <dbReference type="NCBI Taxonomy" id="1740262"/>
    <lineage>
        <taxon>Bacteria</taxon>
        <taxon>Pseudomonadati</taxon>
        <taxon>Pseudomonadota</taxon>
        <taxon>Gammaproteobacteria</taxon>
        <taxon>Alteromonadales</taxon>
        <taxon>Alteromonadaceae</taxon>
        <taxon>Catenovulum</taxon>
    </lineage>
</organism>
<evidence type="ECO:0000256" key="10">
    <source>
        <dbReference type="ARBA" id="ARBA00037177"/>
    </source>
</evidence>
<dbReference type="PROSITE" id="PS51846">
    <property type="entry name" value="CNNM"/>
    <property type="match status" value="1"/>
</dbReference>
<keyword evidence="8 13" id="KW-0129">CBS domain</keyword>
<feature type="transmembrane region" description="Helical" evidence="15">
    <location>
        <begin position="6"/>
        <end position="27"/>
    </location>
</feature>
<dbReference type="InterPro" id="IPR046342">
    <property type="entry name" value="CBS_dom_sf"/>
</dbReference>
<evidence type="ECO:0000256" key="14">
    <source>
        <dbReference type="PROSITE-ProRule" id="PRU01193"/>
    </source>
</evidence>
<evidence type="ECO:0000256" key="6">
    <source>
        <dbReference type="ARBA" id="ARBA00022737"/>
    </source>
</evidence>
<keyword evidence="3" id="KW-1003">Cell membrane</keyword>
<name>A0ABV1RGI0_9ALTE</name>
<feature type="domain" description="CBS" evidence="16">
    <location>
        <begin position="280"/>
        <end position="341"/>
    </location>
</feature>
<dbReference type="SUPFAM" id="SSF56176">
    <property type="entry name" value="FAD-binding/transporter-associated domain-like"/>
    <property type="match status" value="1"/>
</dbReference>
<dbReference type="InterPro" id="IPR005170">
    <property type="entry name" value="Transptr-assoc_dom"/>
</dbReference>
<evidence type="ECO:0000256" key="5">
    <source>
        <dbReference type="ARBA" id="ARBA00022692"/>
    </source>
</evidence>
<dbReference type="InterPro" id="IPR000644">
    <property type="entry name" value="CBS_dom"/>
</dbReference>
<keyword evidence="4" id="KW-0997">Cell inner membrane</keyword>
<evidence type="ECO:0000256" key="9">
    <source>
        <dbReference type="ARBA" id="ARBA00023136"/>
    </source>
</evidence>
<evidence type="ECO:0000313" key="19">
    <source>
        <dbReference type="Proteomes" id="UP001467690"/>
    </source>
</evidence>
<keyword evidence="19" id="KW-1185">Reference proteome</keyword>